<reference evidence="1" key="1">
    <citation type="submission" date="2020-04" db="EMBL/GenBank/DDBJ databases">
        <authorList>
            <person name="Alioto T."/>
            <person name="Alioto T."/>
            <person name="Gomez Garrido J."/>
        </authorList>
    </citation>
    <scope>NUCLEOTIDE SEQUENCE</scope>
    <source>
        <strain evidence="1">A484AB</strain>
    </source>
</reference>
<organism evidence="1 2">
    <name type="scientific">Paramuricea clavata</name>
    <name type="common">Red gorgonian</name>
    <name type="synonym">Violescent sea-whip</name>
    <dbReference type="NCBI Taxonomy" id="317549"/>
    <lineage>
        <taxon>Eukaryota</taxon>
        <taxon>Metazoa</taxon>
        <taxon>Cnidaria</taxon>
        <taxon>Anthozoa</taxon>
        <taxon>Octocorallia</taxon>
        <taxon>Malacalcyonacea</taxon>
        <taxon>Plexauridae</taxon>
        <taxon>Paramuricea</taxon>
    </lineage>
</organism>
<dbReference type="AlphaFoldDB" id="A0A7D9IGW3"/>
<protein>
    <submittedName>
        <fullName evidence="1">Uncharacterized LOC100205786</fullName>
    </submittedName>
</protein>
<accession>A0A7D9IGW3</accession>
<dbReference type="InterPro" id="IPR036438">
    <property type="entry name" value="Insulin-like_sf"/>
</dbReference>
<evidence type="ECO:0000313" key="1">
    <source>
        <dbReference type="EMBL" id="CAB4006604.1"/>
    </source>
</evidence>
<dbReference type="SUPFAM" id="SSF56994">
    <property type="entry name" value="Insulin-like"/>
    <property type="match status" value="1"/>
</dbReference>
<evidence type="ECO:0000313" key="2">
    <source>
        <dbReference type="Proteomes" id="UP001152795"/>
    </source>
</evidence>
<dbReference type="OrthoDB" id="5966706at2759"/>
<dbReference type="Gene3D" id="1.10.100.10">
    <property type="entry name" value="Insulin-like"/>
    <property type="match status" value="1"/>
</dbReference>
<dbReference type="EMBL" id="CACRXK020005552">
    <property type="protein sequence ID" value="CAB4006604.1"/>
    <property type="molecule type" value="Genomic_DNA"/>
</dbReference>
<keyword evidence="2" id="KW-1185">Reference proteome</keyword>
<gene>
    <name evidence="1" type="ORF">PACLA_8A012835</name>
</gene>
<comment type="caution">
    <text evidence="1">The sequence shown here is derived from an EMBL/GenBank/DDBJ whole genome shotgun (WGS) entry which is preliminary data.</text>
</comment>
<proteinExistence type="predicted"/>
<dbReference type="Proteomes" id="UP001152795">
    <property type="component" value="Unassembled WGS sequence"/>
</dbReference>
<sequence>MALNTLIAFTTILLSIFVVTTFAREQNKPGELYKLCGNDFIAAYQDCCDYGYPKCASMASSDGKIEALERRGNPLMPSRVAKNFLGAIRKRGLGADSGTAAVEECCNEGCDYQEIAEYQCFS</sequence>
<name>A0A7D9IGW3_PARCT</name>